<dbReference type="Pfam" id="PF01026">
    <property type="entry name" value="TatD_DNase"/>
    <property type="match status" value="1"/>
</dbReference>
<dbReference type="PANTHER" id="PTHR46124:SF3">
    <property type="entry name" value="HYDROLASE"/>
    <property type="match status" value="1"/>
</dbReference>
<reference evidence="3" key="1">
    <citation type="journal article" date="2015" name="Antonie Van Leeuwenhoek">
        <title>Comparative 16S rRNA signatures and multilocus sequence analysis for the genus Salinicola and description of Salinicola acroporae sp. nov., isolated from coral Acropora digitifera.</title>
        <authorList>
            <person name="Lepcha R.T."/>
            <person name="Poddar A."/>
            <person name="Schumann P."/>
            <person name="Das S.K."/>
        </authorList>
    </citation>
    <scope>NUCLEOTIDE SEQUENCE</scope>
    <source>
        <strain evidence="3">S4-41</strain>
    </source>
</reference>
<gene>
    <name evidence="3" type="ORF">CUR86_12690</name>
</gene>
<organism evidence="3 4">
    <name type="scientific">Salinicola acroporae</name>
    <dbReference type="NCBI Taxonomy" id="1541440"/>
    <lineage>
        <taxon>Bacteria</taxon>
        <taxon>Pseudomonadati</taxon>
        <taxon>Pseudomonadota</taxon>
        <taxon>Gammaproteobacteria</taxon>
        <taxon>Oceanospirillales</taxon>
        <taxon>Halomonadaceae</taxon>
        <taxon>Salinicola</taxon>
    </lineage>
</organism>
<sequence length="257" mass="28822">MLFDAHCHLDFDSFDADRQAVFERAHAVGVSRFMVPGTTRDRWRAVLNLGKRADVVVALGLHPYFVAQHAATDLEALEEVVARGDRLVGIGECGIDARFEATLEHQWELFEAQLQLAKRYRLPVIVHCVHADDQVAKRLKQLDLPARGLIHAFGGSPEQARRFVDLGYRLGLGGGVTYDRAKRLHRAVRAIPDDGFVLETDSPDMPLAGRQGQRNEPAHLDEILARVALLRSQDRDWVAANAWDNTHRIFRLEAASP</sequence>
<evidence type="ECO:0000313" key="4">
    <source>
        <dbReference type="Proteomes" id="UP001162135"/>
    </source>
</evidence>
<dbReference type="InterPro" id="IPR032466">
    <property type="entry name" value="Metal_Hydrolase"/>
</dbReference>
<name>A0ABT6I667_9GAMM</name>
<dbReference type="RefSeq" id="WP_110716338.1">
    <property type="nucleotide sequence ID" value="NZ_PGFS01000001.1"/>
</dbReference>
<dbReference type="PROSITE" id="PS01137">
    <property type="entry name" value="TATD_1"/>
    <property type="match status" value="1"/>
</dbReference>
<evidence type="ECO:0000256" key="2">
    <source>
        <dbReference type="ARBA" id="ARBA00022801"/>
    </source>
</evidence>
<evidence type="ECO:0000313" key="3">
    <source>
        <dbReference type="EMBL" id="MDH4573214.1"/>
    </source>
</evidence>
<dbReference type="SUPFAM" id="SSF51556">
    <property type="entry name" value="Metallo-dependent hydrolases"/>
    <property type="match status" value="1"/>
</dbReference>
<dbReference type="Gene3D" id="3.20.20.140">
    <property type="entry name" value="Metal-dependent hydrolases"/>
    <property type="match status" value="1"/>
</dbReference>
<keyword evidence="4" id="KW-1185">Reference proteome</keyword>
<reference evidence="3" key="2">
    <citation type="submission" date="2017-11" db="EMBL/GenBank/DDBJ databases">
        <authorList>
            <person name="Das S.K."/>
        </authorList>
    </citation>
    <scope>NUCLEOTIDE SEQUENCE</scope>
    <source>
        <strain evidence="3">S4-41</strain>
    </source>
</reference>
<dbReference type="InterPro" id="IPR001130">
    <property type="entry name" value="TatD-like"/>
</dbReference>
<comment type="similarity">
    <text evidence="1">Belongs to the metallo-dependent hydrolases superfamily. TatD-type hydrolase family.</text>
</comment>
<evidence type="ECO:0000256" key="1">
    <source>
        <dbReference type="ARBA" id="ARBA00009275"/>
    </source>
</evidence>
<dbReference type="PANTHER" id="PTHR46124">
    <property type="entry name" value="D-AMINOACYL-TRNA DEACYLASE"/>
    <property type="match status" value="1"/>
</dbReference>
<accession>A0ABT6I667</accession>
<dbReference type="InterPro" id="IPR018228">
    <property type="entry name" value="DNase_TatD-rel_CS"/>
</dbReference>
<comment type="caution">
    <text evidence="3">The sequence shown here is derived from an EMBL/GenBank/DDBJ whole genome shotgun (WGS) entry which is preliminary data.</text>
</comment>
<dbReference type="CDD" id="cd01310">
    <property type="entry name" value="TatD_DNAse"/>
    <property type="match status" value="1"/>
</dbReference>
<keyword evidence="2" id="KW-0378">Hydrolase</keyword>
<dbReference type="Proteomes" id="UP001162135">
    <property type="component" value="Unassembled WGS sequence"/>
</dbReference>
<proteinExistence type="inferred from homology"/>
<dbReference type="PIRSF" id="PIRSF005902">
    <property type="entry name" value="DNase_TatD"/>
    <property type="match status" value="1"/>
</dbReference>
<protein>
    <submittedName>
        <fullName evidence="3">TatD family deoxyribonuclease</fullName>
    </submittedName>
</protein>
<dbReference type="EMBL" id="PGFS01000001">
    <property type="protein sequence ID" value="MDH4573214.1"/>
    <property type="molecule type" value="Genomic_DNA"/>
</dbReference>